<dbReference type="Pfam" id="PF10988">
    <property type="entry name" value="DUF2807"/>
    <property type="match status" value="1"/>
</dbReference>
<evidence type="ECO:0000313" key="4">
    <source>
        <dbReference type="Proteomes" id="UP000245762"/>
    </source>
</evidence>
<feature type="chain" id="PRO_5016386024" evidence="1">
    <location>
        <begin position="19"/>
        <end position="224"/>
    </location>
</feature>
<keyword evidence="4" id="KW-1185">Reference proteome</keyword>
<name>A0A316KW00_9FLAO</name>
<organism evidence="3 4">
    <name type="scientific">Flagellimonas aquimarina</name>
    <dbReference type="NCBI Taxonomy" id="2201895"/>
    <lineage>
        <taxon>Bacteria</taxon>
        <taxon>Pseudomonadati</taxon>
        <taxon>Bacteroidota</taxon>
        <taxon>Flavobacteriia</taxon>
        <taxon>Flavobacteriales</taxon>
        <taxon>Flavobacteriaceae</taxon>
        <taxon>Flagellimonas</taxon>
    </lineage>
</organism>
<protein>
    <submittedName>
        <fullName evidence="3">DUF2807 domain-containing protein</fullName>
    </submittedName>
</protein>
<dbReference type="EMBL" id="QGEG01000003">
    <property type="protein sequence ID" value="PWL37954.1"/>
    <property type="molecule type" value="Genomic_DNA"/>
</dbReference>
<dbReference type="Proteomes" id="UP000245762">
    <property type="component" value="Unassembled WGS sequence"/>
</dbReference>
<dbReference type="OrthoDB" id="704821at2"/>
<dbReference type="InterPro" id="IPR021255">
    <property type="entry name" value="DUF2807"/>
</dbReference>
<accession>A0A316KW00</accession>
<feature type="domain" description="Putative auto-transporter adhesin head GIN" evidence="2">
    <location>
        <begin position="28"/>
        <end position="207"/>
    </location>
</feature>
<proteinExistence type="predicted"/>
<evidence type="ECO:0000313" key="3">
    <source>
        <dbReference type="EMBL" id="PWL37954.1"/>
    </source>
</evidence>
<dbReference type="RefSeq" id="WP_109664409.1">
    <property type="nucleotide sequence ID" value="NZ_QGEG01000003.1"/>
</dbReference>
<sequence>MKKLFSLGLSLIATAVFSQQMIDTEVGDFNKIKVFDLIEVNLIQSDDNRITIKGRNVDDIVWMNKDGVLKLRMQLDKKFLGEDTLIEVFYTNLDVIDGNEGAKITCNELVKKNKIELRAQEGAKIHIGMDVEYAEIRAVTGGIVQATGLAQNQSIVLNTGGIFDGRDLRTATTDIKVSAGGEADIFASEEVDINIKAGGDVHVYGKPKKVYKNTFVGGRVYIVD</sequence>
<dbReference type="Gene3D" id="2.160.20.120">
    <property type="match status" value="1"/>
</dbReference>
<reference evidence="3 4" key="1">
    <citation type="submission" date="2018-05" db="EMBL/GenBank/DDBJ databases">
        <title>Complete genome sequence of Flagellimonas aquimarina ECD12 isolated from seaweed Ecklonia cava.</title>
        <authorList>
            <person name="Choi S."/>
            <person name="Seong C."/>
        </authorList>
    </citation>
    <scope>NUCLEOTIDE SEQUENCE [LARGE SCALE GENOMIC DNA]</scope>
    <source>
        <strain evidence="3 4">ECD12</strain>
    </source>
</reference>
<feature type="signal peptide" evidence="1">
    <location>
        <begin position="1"/>
        <end position="18"/>
    </location>
</feature>
<comment type="caution">
    <text evidence="3">The sequence shown here is derived from an EMBL/GenBank/DDBJ whole genome shotgun (WGS) entry which is preliminary data.</text>
</comment>
<dbReference type="AlphaFoldDB" id="A0A316KW00"/>
<evidence type="ECO:0000259" key="2">
    <source>
        <dbReference type="Pfam" id="PF10988"/>
    </source>
</evidence>
<gene>
    <name evidence="3" type="ORF">DKG77_13885</name>
</gene>
<keyword evidence="1" id="KW-0732">Signal</keyword>
<evidence type="ECO:0000256" key="1">
    <source>
        <dbReference type="SAM" id="SignalP"/>
    </source>
</evidence>